<dbReference type="InterPro" id="IPR008258">
    <property type="entry name" value="Transglycosylase_SLT_dom_1"/>
</dbReference>
<dbReference type="Proteomes" id="UP000427906">
    <property type="component" value="Chromosome"/>
</dbReference>
<dbReference type="CDD" id="cd00118">
    <property type="entry name" value="LysM"/>
    <property type="match status" value="1"/>
</dbReference>
<accession>A0A5K7YCI8</accession>
<comment type="similarity">
    <text evidence="1">Belongs to the transglycosylase Slt family.</text>
</comment>
<evidence type="ECO:0000259" key="3">
    <source>
        <dbReference type="PROSITE" id="PS51782"/>
    </source>
</evidence>
<organism evidence="4 5">
    <name type="scientific">Desulfosarcina alkanivorans</name>
    <dbReference type="NCBI Taxonomy" id="571177"/>
    <lineage>
        <taxon>Bacteria</taxon>
        <taxon>Pseudomonadati</taxon>
        <taxon>Thermodesulfobacteriota</taxon>
        <taxon>Desulfobacteria</taxon>
        <taxon>Desulfobacterales</taxon>
        <taxon>Desulfosarcinaceae</taxon>
        <taxon>Desulfosarcina</taxon>
    </lineage>
</organism>
<reference evidence="4 5" key="1">
    <citation type="submission" date="2019-11" db="EMBL/GenBank/DDBJ databases">
        <title>Comparative genomics of hydrocarbon-degrading Desulfosarcina strains.</title>
        <authorList>
            <person name="Watanabe M."/>
            <person name="Kojima H."/>
            <person name="Fukui M."/>
        </authorList>
    </citation>
    <scope>NUCLEOTIDE SEQUENCE [LARGE SCALE GENOMIC DNA]</scope>
    <source>
        <strain evidence="4 5">PL12</strain>
    </source>
</reference>
<sequence length="376" mass="41603">MRFVIFLLLSLSGSALCAGITAAHDRADGLLGALVLESPVRLCGEPVPVEDPLVVERFEKEMLVSMGNRPQVILWLKRTRRYFPFIEQMIEKNGLPGDIKYLAVAESALRMHAGSPKGAMGVWQLMPQTARKYGLVVDSDFDERRNLYLSTPAAMAYLKDLFERFGSWSLSLAAYNMGEEGLEAEILEQGTTDYYRLYLPLETQRFVFRILAIKRIIEAPQKHGFTLARSDFYSPIPSTAVSIDAFKDLPLRLVADAAGTDFKTIKDLNPELRGHYLAAGTRMVHIPVDGENGFQARLAAGIQADTTLRSQRIYVVQKGDSLSGIAQKFDVPLAALLIWNRIGIKRVIHPGQRLVVFPSAAKNGNGFDTADGDADG</sequence>
<dbReference type="InterPro" id="IPR023346">
    <property type="entry name" value="Lysozyme-like_dom_sf"/>
</dbReference>
<dbReference type="CDD" id="cd16894">
    <property type="entry name" value="MltD-like"/>
    <property type="match status" value="1"/>
</dbReference>
<dbReference type="RefSeq" id="WP_167527591.1">
    <property type="nucleotide sequence ID" value="NZ_AP021874.1"/>
</dbReference>
<dbReference type="SMART" id="SM00257">
    <property type="entry name" value="LysM"/>
    <property type="match status" value="1"/>
</dbReference>
<dbReference type="Gene3D" id="3.10.350.10">
    <property type="entry name" value="LysM domain"/>
    <property type="match status" value="1"/>
</dbReference>
<dbReference type="EMBL" id="AP021874">
    <property type="protein sequence ID" value="BBO66848.1"/>
    <property type="molecule type" value="Genomic_DNA"/>
</dbReference>
<evidence type="ECO:0000313" key="5">
    <source>
        <dbReference type="Proteomes" id="UP000427906"/>
    </source>
</evidence>
<dbReference type="AlphaFoldDB" id="A0A5K7YCI8"/>
<dbReference type="InterPro" id="IPR036779">
    <property type="entry name" value="LysM_dom_sf"/>
</dbReference>
<dbReference type="KEGG" id="dalk:DSCA_07780"/>
<feature type="chain" id="PRO_5024321610" description="LysM domain-containing protein" evidence="2">
    <location>
        <begin position="18"/>
        <end position="376"/>
    </location>
</feature>
<evidence type="ECO:0000256" key="1">
    <source>
        <dbReference type="ARBA" id="ARBA00007734"/>
    </source>
</evidence>
<dbReference type="Pfam" id="PF01476">
    <property type="entry name" value="LysM"/>
    <property type="match status" value="1"/>
</dbReference>
<dbReference type="Pfam" id="PF01464">
    <property type="entry name" value="SLT"/>
    <property type="match status" value="1"/>
</dbReference>
<gene>
    <name evidence="4" type="ORF">DSCA_07780</name>
</gene>
<dbReference type="PANTHER" id="PTHR37423">
    <property type="entry name" value="SOLUBLE LYTIC MUREIN TRANSGLYCOSYLASE-RELATED"/>
    <property type="match status" value="1"/>
</dbReference>
<proteinExistence type="inferred from homology"/>
<dbReference type="InterPro" id="IPR018392">
    <property type="entry name" value="LysM"/>
</dbReference>
<protein>
    <recommendedName>
        <fullName evidence="3">LysM domain-containing protein</fullName>
    </recommendedName>
</protein>
<dbReference type="SUPFAM" id="SSF53955">
    <property type="entry name" value="Lysozyme-like"/>
    <property type="match status" value="1"/>
</dbReference>
<dbReference type="Gene3D" id="1.10.530.10">
    <property type="match status" value="1"/>
</dbReference>
<feature type="domain" description="LysM" evidence="3">
    <location>
        <begin position="312"/>
        <end position="356"/>
    </location>
</feature>
<keyword evidence="2" id="KW-0732">Signal</keyword>
<name>A0A5K7YCI8_9BACT</name>
<dbReference type="PROSITE" id="PS51782">
    <property type="entry name" value="LYSM"/>
    <property type="match status" value="1"/>
</dbReference>
<keyword evidence="5" id="KW-1185">Reference proteome</keyword>
<evidence type="ECO:0000313" key="4">
    <source>
        <dbReference type="EMBL" id="BBO66848.1"/>
    </source>
</evidence>
<evidence type="ECO:0000256" key="2">
    <source>
        <dbReference type="SAM" id="SignalP"/>
    </source>
</evidence>
<dbReference type="SUPFAM" id="SSF54106">
    <property type="entry name" value="LysM domain"/>
    <property type="match status" value="1"/>
</dbReference>
<feature type="signal peptide" evidence="2">
    <location>
        <begin position="1"/>
        <end position="17"/>
    </location>
</feature>
<dbReference type="PANTHER" id="PTHR37423:SF2">
    <property type="entry name" value="MEMBRANE-BOUND LYTIC MUREIN TRANSGLYCOSYLASE C"/>
    <property type="match status" value="1"/>
</dbReference>